<evidence type="ECO:0000313" key="1">
    <source>
        <dbReference type="EMBL" id="KIW89790.1"/>
    </source>
</evidence>
<dbReference type="AlphaFoldDB" id="A0A0D2HG59"/>
<sequence length="268" mass="30052">MGTTPERRAMRCDAVTLDPTTYERKHGAEECHCSELLPERTWRDMLGIVEDGGIPVVRLRLASLSADGDQRGLEFEVLDAVQNGRQFVAFSHVWANGRGNLEGNGLSHCQWLQLQRYAQGCRVDTDPPSHGKLAGIMPFWFDIFCARRGPGDDDHMYRLRTKAILRMSEIYQTAAVALIADSGLEPISREPSLQEFGMRLTLSSWLRRPWTMHEGAVAENVKVKTTAGMVDLQGLSKRFNDLITLAKSPAPRNAEMRQGKDMSLAPWV</sequence>
<dbReference type="RefSeq" id="XP_016616459.1">
    <property type="nucleotide sequence ID" value="XM_016767667.1"/>
</dbReference>
<evidence type="ECO:0000313" key="2">
    <source>
        <dbReference type="Proteomes" id="UP000053789"/>
    </source>
</evidence>
<name>A0A0D2HG59_CLAB1</name>
<gene>
    <name evidence="1" type="ORF">Z519_09947</name>
</gene>
<dbReference type="PANTHER" id="PTHR39596">
    <property type="match status" value="1"/>
</dbReference>
<proteinExistence type="predicted"/>
<organism evidence="1 2">
    <name type="scientific">Cladophialophora bantiana (strain ATCC 10958 / CBS 173.52 / CDC B-1940 / NIH 8579)</name>
    <name type="common">Xylohypha bantiana</name>
    <dbReference type="NCBI Taxonomy" id="1442370"/>
    <lineage>
        <taxon>Eukaryota</taxon>
        <taxon>Fungi</taxon>
        <taxon>Dikarya</taxon>
        <taxon>Ascomycota</taxon>
        <taxon>Pezizomycotina</taxon>
        <taxon>Eurotiomycetes</taxon>
        <taxon>Chaetothyriomycetidae</taxon>
        <taxon>Chaetothyriales</taxon>
        <taxon>Herpotrichiellaceae</taxon>
        <taxon>Cladophialophora</taxon>
    </lineage>
</organism>
<dbReference type="GeneID" id="27702875"/>
<dbReference type="PANTHER" id="PTHR39596:SF2">
    <property type="entry name" value="HET DOMAIN PROTEIN (AFU_ORTHOLOGUE AFUA_1G17550)-RELATED"/>
    <property type="match status" value="1"/>
</dbReference>
<keyword evidence="2" id="KW-1185">Reference proteome</keyword>
<evidence type="ECO:0008006" key="3">
    <source>
        <dbReference type="Google" id="ProtNLM"/>
    </source>
</evidence>
<reference evidence="1" key="1">
    <citation type="submission" date="2015-01" db="EMBL/GenBank/DDBJ databases">
        <title>The Genome Sequence of Cladophialophora bantiana CBS 173.52.</title>
        <authorList>
            <consortium name="The Broad Institute Genomics Platform"/>
            <person name="Cuomo C."/>
            <person name="de Hoog S."/>
            <person name="Gorbushina A."/>
            <person name="Stielow B."/>
            <person name="Teixiera M."/>
            <person name="Abouelleil A."/>
            <person name="Chapman S.B."/>
            <person name="Priest M."/>
            <person name="Young S.K."/>
            <person name="Wortman J."/>
            <person name="Nusbaum C."/>
            <person name="Birren B."/>
        </authorList>
    </citation>
    <scope>NUCLEOTIDE SEQUENCE [LARGE SCALE GENOMIC DNA]</scope>
    <source>
        <strain evidence="1">CBS 173.52</strain>
    </source>
</reference>
<protein>
    <recommendedName>
        <fullName evidence="3">Heterokaryon incompatibility domain-containing protein</fullName>
    </recommendedName>
</protein>
<accession>A0A0D2HG59</accession>
<dbReference type="VEuPathDB" id="FungiDB:Z519_09947"/>
<dbReference type="OrthoDB" id="2426273at2759"/>
<dbReference type="EMBL" id="KN846995">
    <property type="protein sequence ID" value="KIW89790.1"/>
    <property type="molecule type" value="Genomic_DNA"/>
</dbReference>
<dbReference type="Proteomes" id="UP000053789">
    <property type="component" value="Unassembled WGS sequence"/>
</dbReference>
<dbReference type="HOGENOM" id="CLU_1038296_0_0_1"/>